<dbReference type="AlphaFoldDB" id="A0A1E3GZ74"/>
<feature type="region of interest" description="Disordered" evidence="1">
    <location>
        <begin position="1"/>
        <end position="85"/>
    </location>
</feature>
<feature type="compositionally biased region" description="Basic and acidic residues" evidence="1">
    <location>
        <begin position="70"/>
        <end position="85"/>
    </location>
</feature>
<evidence type="ECO:0008006" key="4">
    <source>
        <dbReference type="Google" id="ProtNLM"/>
    </source>
</evidence>
<accession>A0A1E3GZ74</accession>
<evidence type="ECO:0000256" key="1">
    <source>
        <dbReference type="SAM" id="MobiDB-lite"/>
    </source>
</evidence>
<dbReference type="EMBL" id="MCRJ01000096">
    <property type="protein sequence ID" value="ODN69332.1"/>
    <property type="molecule type" value="Genomic_DNA"/>
</dbReference>
<evidence type="ECO:0000313" key="3">
    <source>
        <dbReference type="Proteomes" id="UP000094622"/>
    </source>
</evidence>
<feature type="compositionally biased region" description="Basic and acidic residues" evidence="1">
    <location>
        <begin position="43"/>
        <end position="55"/>
    </location>
</feature>
<evidence type="ECO:0000313" key="2">
    <source>
        <dbReference type="EMBL" id="ODN69332.1"/>
    </source>
</evidence>
<keyword evidence="3" id="KW-1185">Reference proteome</keyword>
<gene>
    <name evidence="2" type="ORF">A6302_03352</name>
</gene>
<dbReference type="Proteomes" id="UP000094622">
    <property type="component" value="Unassembled WGS sequence"/>
</dbReference>
<name>A0A1E3GZ74_9HYPH</name>
<comment type="caution">
    <text evidence="2">The sequence shown here is derived from an EMBL/GenBank/DDBJ whole genome shotgun (WGS) entry which is preliminary data.</text>
</comment>
<protein>
    <recommendedName>
        <fullName evidence="4">Flagellar protein FlaG</fullName>
    </recommendedName>
</protein>
<dbReference type="OrthoDB" id="8457098at2"/>
<proteinExistence type="predicted"/>
<sequence length="140" mass="15107">MELGIVRPLVAGVTSPAPREAPTQRTAAPTELAEQNVVTNVEETSRTGAYDERNRQPGVVAATGSGTDTASERAAPEPQVERTVVEDDRSDTLVYRKIDLQSGDVLQQLPEESLLRMRAIMQSWGEVPTAGRTAAYDLTA</sequence>
<reference evidence="2 3" key="1">
    <citation type="submission" date="2016-07" db="EMBL/GenBank/DDBJ databases">
        <title>Draft Genome Sequence of Methylobrevis pamukkalensis PK2.</title>
        <authorList>
            <person name="Vasilenko O.V."/>
            <person name="Doronina N.V."/>
            <person name="Shmareva M.N."/>
            <person name="Tarlachkov S.V."/>
            <person name="Mustakhimov I."/>
            <person name="Trotsenko Y.A."/>
        </authorList>
    </citation>
    <scope>NUCLEOTIDE SEQUENCE [LARGE SCALE GENOMIC DNA]</scope>
    <source>
        <strain evidence="2 3">PK2</strain>
    </source>
</reference>
<dbReference type="RefSeq" id="WP_069307720.1">
    <property type="nucleotide sequence ID" value="NZ_MCRJ01000096.1"/>
</dbReference>
<organism evidence="2 3">
    <name type="scientific">Methylobrevis pamukkalensis</name>
    <dbReference type="NCBI Taxonomy" id="1439726"/>
    <lineage>
        <taxon>Bacteria</taxon>
        <taxon>Pseudomonadati</taxon>
        <taxon>Pseudomonadota</taxon>
        <taxon>Alphaproteobacteria</taxon>
        <taxon>Hyphomicrobiales</taxon>
        <taxon>Pleomorphomonadaceae</taxon>
        <taxon>Methylobrevis</taxon>
    </lineage>
</organism>